<dbReference type="PANTHER" id="PTHR43537:SF5">
    <property type="entry name" value="UXU OPERON TRANSCRIPTIONAL REGULATOR"/>
    <property type="match status" value="1"/>
</dbReference>
<dbReference type="SMART" id="SM00345">
    <property type="entry name" value="HTH_GNTR"/>
    <property type="match status" value="1"/>
</dbReference>
<accession>D1ARF1</accession>
<proteinExistence type="predicted"/>
<feature type="domain" description="HTH gntR-type" evidence="4">
    <location>
        <begin position="2"/>
        <end position="70"/>
    </location>
</feature>
<evidence type="ECO:0000256" key="3">
    <source>
        <dbReference type="ARBA" id="ARBA00023163"/>
    </source>
</evidence>
<gene>
    <name evidence="5" type="ordered locus">Sterm_3603</name>
</gene>
<dbReference type="PANTHER" id="PTHR43537">
    <property type="entry name" value="TRANSCRIPTIONAL REGULATOR, GNTR FAMILY"/>
    <property type="match status" value="1"/>
</dbReference>
<protein>
    <submittedName>
        <fullName evidence="5">GntR domain protein</fullName>
    </submittedName>
</protein>
<dbReference type="Gene3D" id="1.10.10.10">
    <property type="entry name" value="Winged helix-like DNA-binding domain superfamily/Winged helix DNA-binding domain"/>
    <property type="match status" value="1"/>
</dbReference>
<evidence type="ECO:0000313" key="6">
    <source>
        <dbReference type="Proteomes" id="UP000000845"/>
    </source>
</evidence>
<dbReference type="Pfam" id="PF07729">
    <property type="entry name" value="FCD"/>
    <property type="match status" value="1"/>
</dbReference>
<dbReference type="InterPro" id="IPR036388">
    <property type="entry name" value="WH-like_DNA-bd_sf"/>
</dbReference>
<evidence type="ECO:0000256" key="1">
    <source>
        <dbReference type="ARBA" id="ARBA00023015"/>
    </source>
</evidence>
<keyword evidence="6" id="KW-1185">Reference proteome</keyword>
<dbReference type="SMART" id="SM00895">
    <property type="entry name" value="FCD"/>
    <property type="match status" value="1"/>
</dbReference>
<dbReference type="SUPFAM" id="SSF46785">
    <property type="entry name" value="Winged helix' DNA-binding domain"/>
    <property type="match status" value="1"/>
</dbReference>
<keyword evidence="1" id="KW-0805">Transcription regulation</keyword>
<dbReference type="CDD" id="cd07377">
    <property type="entry name" value="WHTH_GntR"/>
    <property type="match status" value="1"/>
</dbReference>
<dbReference type="InterPro" id="IPR011711">
    <property type="entry name" value="GntR_C"/>
</dbReference>
<reference evidence="5 6" key="2">
    <citation type="journal article" date="2010" name="Stand. Genomic Sci.">
        <title>Complete genome sequence of Sebaldella termitidis type strain (NCTC 11300).</title>
        <authorList>
            <person name="Harmon-Smith M."/>
            <person name="Celia L."/>
            <person name="Chertkov O."/>
            <person name="Lapidus A."/>
            <person name="Copeland A."/>
            <person name="Glavina Del Rio T."/>
            <person name="Nolan M."/>
            <person name="Lucas S."/>
            <person name="Tice H."/>
            <person name="Cheng J.F."/>
            <person name="Han C."/>
            <person name="Detter J.C."/>
            <person name="Bruce D."/>
            <person name="Goodwin L."/>
            <person name="Pitluck S."/>
            <person name="Pati A."/>
            <person name="Liolios K."/>
            <person name="Ivanova N."/>
            <person name="Mavromatis K."/>
            <person name="Mikhailova N."/>
            <person name="Chen A."/>
            <person name="Palaniappan K."/>
            <person name="Land M."/>
            <person name="Hauser L."/>
            <person name="Chang Y.J."/>
            <person name="Jeffries C.D."/>
            <person name="Brettin T."/>
            <person name="Goker M."/>
            <person name="Beck B."/>
            <person name="Bristow J."/>
            <person name="Eisen J.A."/>
            <person name="Markowitz V."/>
            <person name="Hugenholtz P."/>
            <person name="Kyrpides N.C."/>
            <person name="Klenk H.P."/>
            <person name="Chen F."/>
        </authorList>
    </citation>
    <scope>NUCLEOTIDE SEQUENCE [LARGE SCALE GENOMIC DNA]</scope>
    <source>
        <strain evidence="6">ATCC 33386 / NCTC 11300</strain>
    </source>
</reference>
<dbReference type="EMBL" id="CP001739">
    <property type="protein sequence ID" value="ACZ10437.1"/>
    <property type="molecule type" value="Genomic_DNA"/>
</dbReference>
<keyword evidence="3" id="KW-0804">Transcription</keyword>
<dbReference type="STRING" id="526218.Sterm_3603"/>
<evidence type="ECO:0000313" key="5">
    <source>
        <dbReference type="EMBL" id="ACZ10437.1"/>
    </source>
</evidence>
<dbReference type="HOGENOM" id="CLU_017584_9_1_0"/>
<dbReference type="Proteomes" id="UP000000845">
    <property type="component" value="Chromosome"/>
</dbReference>
<dbReference type="InterPro" id="IPR008920">
    <property type="entry name" value="TF_FadR/GntR_C"/>
</dbReference>
<sequence>MDDKVGKVFNYVQEKILTGEWDIGDKITPEISLSKELGVSRSVVREAIKKFVALNILSRTQGGGTYVNNLTPNIYFNDIIPNISLNLDGYLEILEVRKALDPLAVSVAMANNCSILTAELIPIVEKMMEHKDSDREFNEWDMEFHKKIAECTDNELMTRLYDIISQLLKIHGRRNIDKDNSENQDRLEEHIKILNAIRENDIETAKIFSVRHVESSINEVKENM</sequence>
<evidence type="ECO:0000256" key="2">
    <source>
        <dbReference type="ARBA" id="ARBA00023125"/>
    </source>
</evidence>
<dbReference type="PROSITE" id="PS50949">
    <property type="entry name" value="HTH_GNTR"/>
    <property type="match status" value="1"/>
</dbReference>
<keyword evidence="2" id="KW-0238">DNA-binding</keyword>
<dbReference type="InterPro" id="IPR036390">
    <property type="entry name" value="WH_DNA-bd_sf"/>
</dbReference>
<dbReference type="RefSeq" id="WP_012863019.1">
    <property type="nucleotide sequence ID" value="NC_013517.1"/>
</dbReference>
<dbReference type="Pfam" id="PF00392">
    <property type="entry name" value="GntR"/>
    <property type="match status" value="1"/>
</dbReference>
<name>D1ARF1_SEBTE</name>
<dbReference type="eggNOG" id="COG2186">
    <property type="taxonomic scope" value="Bacteria"/>
</dbReference>
<organism evidence="5 6">
    <name type="scientific">Sebaldella termitidis (strain ATCC 33386 / NCTC 11300)</name>
    <dbReference type="NCBI Taxonomy" id="526218"/>
    <lineage>
        <taxon>Bacteria</taxon>
        <taxon>Fusobacteriati</taxon>
        <taxon>Fusobacteriota</taxon>
        <taxon>Fusobacteriia</taxon>
        <taxon>Fusobacteriales</taxon>
        <taxon>Leptotrichiaceae</taxon>
        <taxon>Sebaldella</taxon>
    </lineage>
</organism>
<dbReference type="Gene3D" id="1.20.120.530">
    <property type="entry name" value="GntR ligand-binding domain-like"/>
    <property type="match status" value="1"/>
</dbReference>
<dbReference type="SUPFAM" id="SSF48008">
    <property type="entry name" value="GntR ligand-binding domain-like"/>
    <property type="match status" value="1"/>
</dbReference>
<dbReference type="GO" id="GO:0003700">
    <property type="term" value="F:DNA-binding transcription factor activity"/>
    <property type="evidence" value="ECO:0007669"/>
    <property type="project" value="InterPro"/>
</dbReference>
<dbReference type="AlphaFoldDB" id="D1ARF1"/>
<reference evidence="6" key="1">
    <citation type="submission" date="2009-09" db="EMBL/GenBank/DDBJ databases">
        <title>The complete chromosome of Sebaldella termitidis ATCC 33386.</title>
        <authorList>
            <consortium name="US DOE Joint Genome Institute (JGI-PGF)"/>
            <person name="Lucas S."/>
            <person name="Copeland A."/>
            <person name="Lapidus A."/>
            <person name="Glavina del Rio T."/>
            <person name="Dalin E."/>
            <person name="Tice H."/>
            <person name="Bruce D."/>
            <person name="Goodwin L."/>
            <person name="Pitluck S."/>
            <person name="Kyrpides N."/>
            <person name="Mavromatis K."/>
            <person name="Ivanova N."/>
            <person name="Mikhailova N."/>
            <person name="Sims D."/>
            <person name="Meincke L."/>
            <person name="Brettin T."/>
            <person name="Detter J.C."/>
            <person name="Han C."/>
            <person name="Larimer F."/>
            <person name="Land M."/>
            <person name="Hauser L."/>
            <person name="Markowitz V."/>
            <person name="Cheng J.F."/>
            <person name="Hugenholtz P."/>
            <person name="Woyke T."/>
            <person name="Wu D."/>
            <person name="Eisen J.A."/>
        </authorList>
    </citation>
    <scope>NUCLEOTIDE SEQUENCE [LARGE SCALE GENOMIC DNA]</scope>
    <source>
        <strain evidence="6">ATCC 33386 / NCTC 11300</strain>
    </source>
</reference>
<dbReference type="GO" id="GO:0003677">
    <property type="term" value="F:DNA binding"/>
    <property type="evidence" value="ECO:0007669"/>
    <property type="project" value="UniProtKB-KW"/>
</dbReference>
<evidence type="ECO:0000259" key="4">
    <source>
        <dbReference type="PROSITE" id="PS50949"/>
    </source>
</evidence>
<dbReference type="KEGG" id="str:Sterm_3603"/>
<dbReference type="InterPro" id="IPR000524">
    <property type="entry name" value="Tscrpt_reg_HTH_GntR"/>
</dbReference>